<dbReference type="InterPro" id="IPR045851">
    <property type="entry name" value="AMP-bd_C_sf"/>
</dbReference>
<dbReference type="NCBIfam" id="NF002937">
    <property type="entry name" value="PRK03584.1"/>
    <property type="match status" value="1"/>
</dbReference>
<dbReference type="GO" id="GO:0031177">
    <property type="term" value="F:phosphopantetheine binding"/>
    <property type="evidence" value="ECO:0007669"/>
    <property type="project" value="InterPro"/>
</dbReference>
<dbReference type="Gene3D" id="3.30.300.30">
    <property type="match status" value="1"/>
</dbReference>
<dbReference type="InterPro" id="IPR020845">
    <property type="entry name" value="AMP-binding_CS"/>
</dbReference>
<gene>
    <name evidence="8" type="ORF">SAMN05192539_100974</name>
</gene>
<dbReference type="GO" id="GO:0006629">
    <property type="term" value="P:lipid metabolic process"/>
    <property type="evidence" value="ECO:0007669"/>
    <property type="project" value="InterPro"/>
</dbReference>
<evidence type="ECO:0000256" key="1">
    <source>
        <dbReference type="ARBA" id="ARBA00006432"/>
    </source>
</evidence>
<keyword evidence="9" id="KW-1185">Reference proteome</keyword>
<dbReference type="SUPFAM" id="SSF56801">
    <property type="entry name" value="Acetyl-CoA synthetase-like"/>
    <property type="match status" value="1"/>
</dbReference>
<feature type="domain" description="Carrier" evidence="7">
    <location>
        <begin position="685"/>
        <end position="760"/>
    </location>
</feature>
<reference evidence="9" key="1">
    <citation type="submission" date="2016-10" db="EMBL/GenBank/DDBJ databases">
        <authorList>
            <person name="Varghese N."/>
            <person name="Submissions S."/>
        </authorList>
    </citation>
    <scope>NUCLEOTIDE SEQUENCE [LARGE SCALE GENOMIC DNA]</scope>
    <source>
        <strain evidence="9">LMG 26031</strain>
    </source>
</reference>
<evidence type="ECO:0000313" key="8">
    <source>
        <dbReference type="EMBL" id="SEJ31855.1"/>
    </source>
</evidence>
<dbReference type="AlphaFoldDB" id="A0A1H6Y4Y5"/>
<organism evidence="8 9">
    <name type="scientific">Paraburkholderia diazotrophica</name>
    <dbReference type="NCBI Taxonomy" id="667676"/>
    <lineage>
        <taxon>Bacteria</taxon>
        <taxon>Pseudomonadati</taxon>
        <taxon>Pseudomonadota</taxon>
        <taxon>Betaproteobacteria</taxon>
        <taxon>Burkholderiales</taxon>
        <taxon>Burkholderiaceae</taxon>
        <taxon>Paraburkholderia</taxon>
    </lineage>
</organism>
<dbReference type="EMBL" id="FNYE01000009">
    <property type="protein sequence ID" value="SEJ31855.1"/>
    <property type="molecule type" value="Genomic_DNA"/>
</dbReference>
<dbReference type="InterPro" id="IPR000873">
    <property type="entry name" value="AMP-dep_synth/lig_dom"/>
</dbReference>
<evidence type="ECO:0000313" key="9">
    <source>
        <dbReference type="Proteomes" id="UP000198866"/>
    </source>
</evidence>
<evidence type="ECO:0000256" key="2">
    <source>
        <dbReference type="ARBA" id="ARBA00022450"/>
    </source>
</evidence>
<dbReference type="OrthoDB" id="9766486at2"/>
<accession>A0A1H6Y4Y5</accession>
<dbReference type="InterPro" id="IPR029058">
    <property type="entry name" value="AB_hydrolase_fold"/>
</dbReference>
<sequence length="1032" mass="113046">MDGFHLADAPRCTSVATGRVPTYKQMSERPATSQLTAFTAALQARTDKALNNYRSLHDFSVRDFRTFWRCFVEWSQGLEASGSIEPVCIGDDCEHARFFPEVRLNYAANLLNLSVAPATAPAITACHADGRRVYLTRGELRERVARLAHALSKLGLRNGDRVVAVMRNDADAAVTALAVTALGATFSSAAPEMSAEAILDRFTPLAPRLLFAHSAARDFDTGMPVADKVGVLTAALPSLQGLVCLDDGNDLPGTITQRVYSLGELIDGGDAARFEWPHFPFNHPLFIMFSSGTTGKPKCIVHGAGGSLLEHLKEHRLHCDLRPGDRMYFHTTCAWMMWNWQLSALASGVEIVTYDGPISTIDVLWRLVADERVTVFGTSPAYLKMCEDAGLEPGRQFNPAALRVMMSTGAVLYDTQFDWVRDHVKSVPLQSISGGTDILGCFVLGNPDLPVYAGEAQCKSLALDVQAWDQGEPTTGVGELVCINPFPSRPLGFYGDVDGAAFHAAYFARNPGVWTHGDLIEFSSEGTARLHGRSDGILNVRGIKIAPAEIYRVLNDIREIREAMVVEQKQGEGPTDHTSAQPPDSRIVLLLVLQNGVTLTGTLVAQIRRDLAHRASPAHVPDRIIAVDALPVTHNGKLSERSAHDAINGLPAINVTALRNPECLDAIRNHPALKPAARELPPTGDSREQLERHLQALWEKLFDFAPIGRDDNFFELGGNSLLAARLLAEIRQSTGYTMPLATLVIAPTISRLAAMIEDRTPLPSSPILVPMRTGTGTPLFLVHGLSGSAMECWALVHALRSPRPVFGLHARGLDGEEPTQRHVEEMAACYIDEMRAVQPNGPYSVTGYSLGGLIAFEIAQQLARAGDQVGMLCLLDPYVYERWLPWSARVHHWYGRMHGQWRKLRMVPASRMAGYVADRLIVGADHVQMRLGHMRLRPDATIASFPPALRQVRETLVLAMTRYRPPLYEAGPILYVRATTRLDEHGDPMLLWQRVARGGLVIAEVSGSHDDMLVEPNLRAVAALLDRALANA</sequence>
<dbReference type="PROSITE" id="PS00012">
    <property type="entry name" value="PHOSPHOPANTETHEINE"/>
    <property type="match status" value="1"/>
</dbReference>
<dbReference type="STRING" id="667676.SAMN05192539_100974"/>
<keyword evidence="2" id="KW-0596">Phosphopantetheine</keyword>
<dbReference type="InterPro" id="IPR009081">
    <property type="entry name" value="PP-bd_ACP"/>
</dbReference>
<evidence type="ECO:0000256" key="5">
    <source>
        <dbReference type="ARBA" id="ARBA00022741"/>
    </source>
</evidence>
<dbReference type="InterPro" id="IPR020806">
    <property type="entry name" value="PKS_PP-bd"/>
</dbReference>
<dbReference type="PROSITE" id="PS50075">
    <property type="entry name" value="CARRIER"/>
    <property type="match status" value="1"/>
</dbReference>
<dbReference type="PANTHER" id="PTHR42921:SF1">
    <property type="entry name" value="ACETOACETYL-COA SYNTHETASE"/>
    <property type="match status" value="1"/>
</dbReference>
<dbReference type="Pfam" id="PF00975">
    <property type="entry name" value="Thioesterase"/>
    <property type="match status" value="1"/>
</dbReference>
<dbReference type="Gene3D" id="1.10.1200.10">
    <property type="entry name" value="ACP-like"/>
    <property type="match status" value="1"/>
</dbReference>
<keyword evidence="5" id="KW-0547">Nucleotide-binding</keyword>
<name>A0A1H6Y4Y5_9BURK</name>
<dbReference type="InterPro" id="IPR005914">
    <property type="entry name" value="Acac_CoA_synth"/>
</dbReference>
<dbReference type="Pfam" id="PF00501">
    <property type="entry name" value="AMP-binding"/>
    <property type="match status" value="1"/>
</dbReference>
<protein>
    <submittedName>
        <fullName evidence="8">Acetoacetyl-CoA synthetase</fullName>
    </submittedName>
</protein>
<evidence type="ECO:0000256" key="6">
    <source>
        <dbReference type="ARBA" id="ARBA00022840"/>
    </source>
</evidence>
<dbReference type="GO" id="GO:0030729">
    <property type="term" value="F:acetoacetate-CoA ligase activity"/>
    <property type="evidence" value="ECO:0007669"/>
    <property type="project" value="InterPro"/>
</dbReference>
<dbReference type="SUPFAM" id="SSF53474">
    <property type="entry name" value="alpha/beta-Hydrolases"/>
    <property type="match status" value="1"/>
</dbReference>
<dbReference type="GO" id="GO:0005524">
    <property type="term" value="F:ATP binding"/>
    <property type="evidence" value="ECO:0007669"/>
    <property type="project" value="UniProtKB-KW"/>
</dbReference>
<dbReference type="InterPro" id="IPR001031">
    <property type="entry name" value="Thioesterase"/>
</dbReference>
<dbReference type="Gene3D" id="3.40.50.1820">
    <property type="entry name" value="alpha/beta hydrolase"/>
    <property type="match status" value="1"/>
</dbReference>
<evidence type="ECO:0000256" key="4">
    <source>
        <dbReference type="ARBA" id="ARBA00022598"/>
    </source>
</evidence>
<comment type="similarity">
    <text evidence="1">Belongs to the ATP-dependent AMP-binding enzyme family.</text>
</comment>
<keyword evidence="4" id="KW-0436">Ligase</keyword>
<dbReference type="PROSITE" id="PS00455">
    <property type="entry name" value="AMP_BINDING"/>
    <property type="match status" value="1"/>
</dbReference>
<dbReference type="RefSeq" id="WP_090865872.1">
    <property type="nucleotide sequence ID" value="NZ_FNYE01000009.1"/>
</dbReference>
<dbReference type="SMART" id="SM00823">
    <property type="entry name" value="PKS_PP"/>
    <property type="match status" value="1"/>
</dbReference>
<dbReference type="NCBIfam" id="TIGR01217">
    <property type="entry name" value="ac_ac_CoA_syn"/>
    <property type="match status" value="1"/>
</dbReference>
<dbReference type="Gene3D" id="3.40.50.12780">
    <property type="entry name" value="N-terminal domain of ligase-like"/>
    <property type="match status" value="1"/>
</dbReference>
<keyword evidence="3" id="KW-0597">Phosphoprotein</keyword>
<evidence type="ECO:0000256" key="3">
    <source>
        <dbReference type="ARBA" id="ARBA00022553"/>
    </source>
</evidence>
<dbReference type="Pfam" id="PF00550">
    <property type="entry name" value="PP-binding"/>
    <property type="match status" value="1"/>
</dbReference>
<proteinExistence type="inferred from homology"/>
<dbReference type="InterPro" id="IPR006162">
    <property type="entry name" value="Ppantetheine_attach_site"/>
</dbReference>
<dbReference type="PANTHER" id="PTHR42921">
    <property type="entry name" value="ACETOACETYL-COA SYNTHETASE"/>
    <property type="match status" value="1"/>
</dbReference>
<dbReference type="Proteomes" id="UP000198866">
    <property type="component" value="Unassembled WGS sequence"/>
</dbReference>
<dbReference type="InterPro" id="IPR036736">
    <property type="entry name" value="ACP-like_sf"/>
</dbReference>
<dbReference type="InterPro" id="IPR042099">
    <property type="entry name" value="ANL_N_sf"/>
</dbReference>
<keyword evidence="6" id="KW-0067">ATP-binding</keyword>
<evidence type="ECO:0000259" key="7">
    <source>
        <dbReference type="PROSITE" id="PS50075"/>
    </source>
</evidence>
<dbReference type="SUPFAM" id="SSF47336">
    <property type="entry name" value="ACP-like"/>
    <property type="match status" value="1"/>
</dbReference>